<evidence type="ECO:0000313" key="3">
    <source>
        <dbReference type="Proteomes" id="UP001239909"/>
    </source>
</evidence>
<dbReference type="EMBL" id="BSYI01000023">
    <property type="protein sequence ID" value="GMG83737.1"/>
    <property type="molecule type" value="Genomic_DNA"/>
</dbReference>
<reference evidence="2 3" key="1">
    <citation type="submission" date="2023-04" db="EMBL/GenBank/DDBJ databases">
        <title>Marinoamorphus aggregata gen. nov., sp. Nov., isolate from tissue of brittle star Ophioplocus japonicus.</title>
        <authorList>
            <person name="Kawano K."/>
            <person name="Sawayama S."/>
            <person name="Nakagawa S."/>
        </authorList>
    </citation>
    <scope>NUCLEOTIDE SEQUENCE [LARGE SCALE GENOMIC DNA]</scope>
    <source>
        <strain evidence="2 3">NKW23</strain>
    </source>
</reference>
<dbReference type="Pfam" id="PF03692">
    <property type="entry name" value="CxxCxxCC"/>
    <property type="match status" value="1"/>
</dbReference>
<accession>A0ABQ6LPM2</accession>
<protein>
    <recommendedName>
        <fullName evidence="1">UPF0260 protein LNKW23_29500</fullName>
    </recommendedName>
</protein>
<dbReference type="NCBIfam" id="NF003501">
    <property type="entry name" value="PRK05170.1-5"/>
    <property type="match status" value="1"/>
</dbReference>
<dbReference type="InterPro" id="IPR008228">
    <property type="entry name" value="UCP006173"/>
</dbReference>
<dbReference type="PANTHER" id="PTHR37421:SF1">
    <property type="entry name" value="UPF0260 PROTEIN YCGN"/>
    <property type="match status" value="1"/>
</dbReference>
<keyword evidence="3" id="KW-1185">Reference proteome</keyword>
<dbReference type="HAMAP" id="MF_00676">
    <property type="entry name" value="UPF0260"/>
    <property type="match status" value="1"/>
</dbReference>
<dbReference type="RefSeq" id="WP_285672530.1">
    <property type="nucleotide sequence ID" value="NZ_BSYI01000023.1"/>
</dbReference>
<dbReference type="NCBIfam" id="NF003507">
    <property type="entry name" value="PRK05170.2-5"/>
    <property type="match status" value="1"/>
</dbReference>
<dbReference type="InterPro" id="IPR005358">
    <property type="entry name" value="Puta_zinc/iron-chelating_dom"/>
</dbReference>
<dbReference type="PANTHER" id="PTHR37421">
    <property type="entry name" value="UPF0260 PROTEIN YCGN"/>
    <property type="match status" value="1"/>
</dbReference>
<dbReference type="PIRSF" id="PIRSF006173">
    <property type="entry name" value="UCP006173"/>
    <property type="match status" value="1"/>
</dbReference>
<gene>
    <name evidence="2" type="ORF">LNKW23_29500</name>
</gene>
<organism evidence="2 3">
    <name type="scientific">Paralimibaculum aggregatum</name>
    <dbReference type="NCBI Taxonomy" id="3036245"/>
    <lineage>
        <taxon>Bacteria</taxon>
        <taxon>Pseudomonadati</taxon>
        <taxon>Pseudomonadota</taxon>
        <taxon>Alphaproteobacteria</taxon>
        <taxon>Rhodobacterales</taxon>
        <taxon>Paracoccaceae</taxon>
        <taxon>Paralimibaculum</taxon>
    </lineage>
</organism>
<name>A0ABQ6LPM2_9RHOB</name>
<dbReference type="Proteomes" id="UP001239909">
    <property type="component" value="Unassembled WGS sequence"/>
</dbReference>
<proteinExistence type="inferred from homology"/>
<comment type="similarity">
    <text evidence="1">Belongs to the UPF0260 family.</text>
</comment>
<evidence type="ECO:0000256" key="1">
    <source>
        <dbReference type="HAMAP-Rule" id="MF_00676"/>
    </source>
</evidence>
<comment type="caution">
    <text evidence="2">The sequence shown here is derived from an EMBL/GenBank/DDBJ whole genome shotgun (WGS) entry which is preliminary data.</text>
</comment>
<sequence>MRDKFWELPLERLTAPEWEALCDGCGRCCVLKLEDWDTGEVHYTDIGCRLFDDRTCRCGNYPLRKQLVEGCVVLSLANLPEVASWLPKSCAYRRLHEGRGLAEWHPLISGDPESVHAAGISMRGRTVPEWEVAEEDQEDHILEDPAEAG</sequence>
<evidence type="ECO:0000313" key="2">
    <source>
        <dbReference type="EMBL" id="GMG83737.1"/>
    </source>
</evidence>